<dbReference type="Gene3D" id="3.30.457.10">
    <property type="entry name" value="Copper amine oxidase-like, N-terminal domain"/>
    <property type="match status" value="1"/>
</dbReference>
<dbReference type="PANTHER" id="PTHR30404:SF0">
    <property type="entry name" value="N-ACETYLMURAMOYL-L-ALANINE AMIDASE AMIC"/>
    <property type="match status" value="1"/>
</dbReference>
<accession>A0ABS2NQD1</accession>
<evidence type="ECO:0000313" key="4">
    <source>
        <dbReference type="Proteomes" id="UP001314796"/>
    </source>
</evidence>
<dbReference type="Gene3D" id="3.40.630.40">
    <property type="entry name" value="Zn-dependent exopeptidases"/>
    <property type="match status" value="1"/>
</dbReference>
<dbReference type="EC" id="3.5.1.28" evidence="3"/>
<dbReference type="RefSeq" id="WP_204402050.1">
    <property type="nucleotide sequence ID" value="NZ_JAFBEE010000010.1"/>
</dbReference>
<dbReference type="SMART" id="SM00646">
    <property type="entry name" value="Ami_3"/>
    <property type="match status" value="1"/>
</dbReference>
<dbReference type="SUPFAM" id="SSF53187">
    <property type="entry name" value="Zn-dependent exopeptidases"/>
    <property type="match status" value="1"/>
</dbReference>
<dbReference type="PANTHER" id="PTHR30404">
    <property type="entry name" value="N-ACETYLMURAMOYL-L-ALANINE AMIDASE"/>
    <property type="match status" value="1"/>
</dbReference>
<keyword evidence="4" id="KW-1185">Reference proteome</keyword>
<dbReference type="Pfam" id="PF11741">
    <property type="entry name" value="AMIN"/>
    <property type="match status" value="2"/>
</dbReference>
<dbReference type="GO" id="GO:0008745">
    <property type="term" value="F:N-acetylmuramoyl-L-alanine amidase activity"/>
    <property type="evidence" value="ECO:0007669"/>
    <property type="project" value="UniProtKB-EC"/>
</dbReference>
<gene>
    <name evidence="3" type="ORF">JOC73_001726</name>
</gene>
<dbReference type="EMBL" id="JAFBEE010000010">
    <property type="protein sequence ID" value="MBM7615164.1"/>
    <property type="molecule type" value="Genomic_DNA"/>
</dbReference>
<dbReference type="Gene3D" id="2.60.40.3500">
    <property type="match status" value="1"/>
</dbReference>
<proteinExistence type="predicted"/>
<evidence type="ECO:0000256" key="1">
    <source>
        <dbReference type="ARBA" id="ARBA00022801"/>
    </source>
</evidence>
<dbReference type="CDD" id="cd02696">
    <property type="entry name" value="MurNAc-LAA"/>
    <property type="match status" value="1"/>
</dbReference>
<dbReference type="InterPro" id="IPR036582">
    <property type="entry name" value="Mao_N_sf"/>
</dbReference>
<dbReference type="Pfam" id="PF01520">
    <property type="entry name" value="Amidase_3"/>
    <property type="match status" value="1"/>
</dbReference>
<reference evidence="3 4" key="1">
    <citation type="submission" date="2021-01" db="EMBL/GenBank/DDBJ databases">
        <title>Genomic Encyclopedia of Type Strains, Phase IV (KMG-IV): sequencing the most valuable type-strain genomes for metagenomic binning, comparative biology and taxonomic classification.</title>
        <authorList>
            <person name="Goeker M."/>
        </authorList>
    </citation>
    <scope>NUCLEOTIDE SEQUENCE [LARGE SCALE GENOMIC DNA]</scope>
    <source>
        <strain evidence="3 4">DSM 25890</strain>
    </source>
</reference>
<dbReference type="SUPFAM" id="SSF55383">
    <property type="entry name" value="Copper amine oxidase, domain N"/>
    <property type="match status" value="2"/>
</dbReference>
<organism evidence="3 4">
    <name type="scientific">Alkaliphilus hydrothermalis</name>
    <dbReference type="NCBI Taxonomy" id="1482730"/>
    <lineage>
        <taxon>Bacteria</taxon>
        <taxon>Bacillati</taxon>
        <taxon>Bacillota</taxon>
        <taxon>Clostridia</taxon>
        <taxon>Peptostreptococcales</taxon>
        <taxon>Natronincolaceae</taxon>
        <taxon>Alkaliphilus</taxon>
    </lineage>
</organism>
<name>A0ABS2NQD1_9FIRM</name>
<dbReference type="InterPro" id="IPR050695">
    <property type="entry name" value="N-acetylmuramoyl_amidase_3"/>
</dbReference>
<dbReference type="Proteomes" id="UP001314796">
    <property type="component" value="Unassembled WGS sequence"/>
</dbReference>
<dbReference type="InterPro" id="IPR002508">
    <property type="entry name" value="MurNAc-LAA_cat"/>
</dbReference>
<keyword evidence="1 3" id="KW-0378">Hydrolase</keyword>
<comment type="caution">
    <text evidence="3">The sequence shown here is derived from an EMBL/GenBank/DDBJ whole genome shotgun (WGS) entry which is preliminary data.</text>
</comment>
<evidence type="ECO:0000259" key="2">
    <source>
        <dbReference type="SMART" id="SM00646"/>
    </source>
</evidence>
<dbReference type="InterPro" id="IPR021731">
    <property type="entry name" value="AMIN_dom"/>
</dbReference>
<feature type="domain" description="MurNAc-LAA" evidence="2">
    <location>
        <begin position="574"/>
        <end position="691"/>
    </location>
</feature>
<dbReference type="InterPro" id="IPR012854">
    <property type="entry name" value="Cu_amine_oxidase-like_N"/>
</dbReference>
<dbReference type="Pfam" id="PF07833">
    <property type="entry name" value="Cu_amine_oxidN1"/>
    <property type="match status" value="1"/>
</dbReference>
<evidence type="ECO:0000313" key="3">
    <source>
        <dbReference type="EMBL" id="MBM7615164.1"/>
    </source>
</evidence>
<protein>
    <submittedName>
        <fullName evidence="3">N-acetylmuramoyl-L-alanine amidase</fullName>
        <ecNumber evidence="3">3.5.1.28</ecNumber>
    </submittedName>
</protein>
<sequence length="695" mass="78319">MKRVMGIVMIIQLLLSLLIVNGNGVEAISNTRYIELEMGGKMVSFKEASLRLNDQEIQSDVPPIIHEGRTLVPLRIIMENIDAEVLWNKTTQEVTLKTKDQKIVLQIDKGEATVNDAKVPLPDGVPPKLIGARTMVPIRFLAETIGIEVGWNGTTQTVFLKHKKPVVAPVEEVRASAIRVNTNGYFPEIRIKTSKEVEYTESSLPNPTRLIFDFKGVKFDLVDKTNLLGDGTYRLPLLESVVRVIRIAQFQPEPDLQTRMVLEMGGTATHKVHYDKATGEMVIGFTNNVKNIKTETRNLKEVVVIEGDNVRDYNIIRLSNPERLVVDIKNAYLESENNYQMDINSKMAKSIRVSQFTPDHHYKPDDKIVRVVIDLQAKDQYPEPVFEVMNNNQLAVHLEGKPYSRLNYESVGYTTSKLVFRGTAISRYQVTRLPNSNTLEILVPKSNGPLDFSDIIVGDYMIKDIKVDTTTSNDNYRVLVEVSEEVEHAVLTPETTKDLELQLKNKNKYHEFLIIIDPGHGGTDPGAISPKLKLKEADVVLDVSHRLNKLLREAGFRTYMTRTTDHYITLEDRAGVANQLNGNLFVSVHANAFSGTKAEGLETLYYPSEINPDDPRNNKGLAQLFQNAMVEDLGGVNRGIVPREKIYVTRETKMPAVLVELGFLTNPAEEQKLATNAYRQKSAEALFKAIVKYYE</sequence>